<evidence type="ECO:0000313" key="2">
    <source>
        <dbReference type="EMBL" id="KAG5638310.1"/>
    </source>
</evidence>
<reference evidence="2" key="2">
    <citation type="submission" date="2021-10" db="EMBL/GenBank/DDBJ databases">
        <title>Phylogenomics reveals ancestral predisposition of the termite-cultivated fungus Termitomyces towards a domesticated lifestyle.</title>
        <authorList>
            <person name="Auxier B."/>
            <person name="Grum-Grzhimaylo A."/>
            <person name="Cardenas M.E."/>
            <person name="Lodge J.D."/>
            <person name="Laessoe T."/>
            <person name="Pedersen O."/>
            <person name="Smith M.E."/>
            <person name="Kuyper T.W."/>
            <person name="Franco-Molano E.A."/>
            <person name="Baroni T.J."/>
            <person name="Aanen D.K."/>
        </authorList>
    </citation>
    <scope>NUCLEOTIDE SEQUENCE</scope>
    <source>
        <strain evidence="2">D49</strain>
    </source>
</reference>
<dbReference type="InterPro" id="IPR027974">
    <property type="entry name" value="DUF4470"/>
</dbReference>
<dbReference type="AlphaFoldDB" id="A0A9P7K6W1"/>
<protein>
    <recommendedName>
        <fullName evidence="1">DUF4470 domain-containing protein</fullName>
    </recommendedName>
</protein>
<keyword evidence="3" id="KW-1185">Reference proteome</keyword>
<sequence length="1125" mass="125090">MAHPLVWPGKYFFYPIGNTSAVCLTRDLPPEQSANILLLGCGDPRNVLYTIQSEPKPGESELRHLCSWPLIDLAVKRVLDFTCCDFEPGVLARNVLLFTMVADDRPYATIWKIFYHLYLDNDSHSILVEQCKKLVQLSDSLESWNNSPYGPFIKMCTAYTLAEMKRHWSLYAELKLLSSGRLKTIRNAFKSVFKSPANTFGTILSTARSTGPLLQQSSMVLTDQCKSYWKTGLTSSNPKDIAAATHINPTFAYSLEGEGCNVHYGTDPLSTFHLAPLFGNAKGKTSVNDAVKAAQSQFASWCSAFYDSLSAPTVPTVRILLGEATAVCRSLEAFSTTSVLNLGIPVAQWKTQTIQLNKDDYTHGGAPTSFNVIETSNLDDHIGLLNVLVATVPLLSDYTQSPTLYVESLLFGGKDATKEFTEHLHADVTIMGLLLGISPIDFLSGFTSRSNVHELLIHLATKGEGTQFHQVTTWKLAASGDSLVGRANQRPLPPSFDPRQLGTLLYDIYHDLFEHEDAQNFLRLNQENIMNGIRRSNIIHYIRESFVLFLKLVKKRIRVTDDNWVGVMERFLNAQQEDQSIKMDTLAYNDLCAHLYRHGVYTVPFFLMKSSKIGRFAPWENLTPIVRIILVVPREKLEVLEASNAGTPLLQCEVQGVNCMNVFTSIHVAFGRVIPMGSKANPRILFEEDPDGRRGSLPLVVSFVMPVWLLTDLEPMSALKVSLSVRSTTGTVSLIPKLGLNLHVFTAKFLDESHVHVLPEQPLPRREYSLHSVSKPLVSQIGASQVAHVELDEQCELVSSLTSRISVDYDGAKALLRSAAVPETVQISPCIMKVSIGNYAQNVVFPFPVIGSLHKLRVARKSLYIEVVVPVYGPFKSDGMTLNPFPVVISGTSITTWSIHRLNLSRLPVLELRGKALDPWLNTHVGAMMSSRERSLRKHATNSDILMAIKDTIHSVLVRSSGVQNGPAARLFAFRDTLTNNCDTIIFISDLRFDLDSHTIVCDGYVLPLTKSFIEKTSTAFHRLVTHGGLVTIGAREGEMRAWKLLLPALVERCRTWQHKENCEYIIQGKIPLAETMELDPLCSCGKGQDVDGMLKNGPLWKTWSPVSEGKVLFEGLSEKGLEES</sequence>
<dbReference type="OrthoDB" id="432970at2759"/>
<evidence type="ECO:0000259" key="1">
    <source>
        <dbReference type="Pfam" id="PF14737"/>
    </source>
</evidence>
<accession>A0A9P7K6W1</accession>
<evidence type="ECO:0000313" key="3">
    <source>
        <dbReference type="Proteomes" id="UP000717328"/>
    </source>
</evidence>
<dbReference type="Proteomes" id="UP000717328">
    <property type="component" value="Unassembled WGS sequence"/>
</dbReference>
<comment type="caution">
    <text evidence="2">The sequence shown here is derived from an EMBL/GenBank/DDBJ whole genome shotgun (WGS) entry which is preliminary data.</text>
</comment>
<reference evidence="2" key="1">
    <citation type="submission" date="2021-02" db="EMBL/GenBank/DDBJ databases">
        <authorList>
            <person name="Nieuwenhuis M."/>
            <person name="Van De Peppel L.J.J."/>
        </authorList>
    </citation>
    <scope>NUCLEOTIDE SEQUENCE</scope>
    <source>
        <strain evidence="2">D49</strain>
    </source>
</reference>
<name>A0A9P7K6W1_9AGAR</name>
<feature type="domain" description="DUF4470" evidence="1">
    <location>
        <begin position="15"/>
        <end position="119"/>
    </location>
</feature>
<proteinExistence type="predicted"/>
<dbReference type="Pfam" id="PF14737">
    <property type="entry name" value="DUF4470"/>
    <property type="match status" value="1"/>
</dbReference>
<gene>
    <name evidence="2" type="ORF">H0H81_000728</name>
</gene>
<dbReference type="EMBL" id="JABCKI010005769">
    <property type="protein sequence ID" value="KAG5638310.1"/>
    <property type="molecule type" value="Genomic_DNA"/>
</dbReference>
<organism evidence="2 3">
    <name type="scientific">Sphagnurus paluster</name>
    <dbReference type="NCBI Taxonomy" id="117069"/>
    <lineage>
        <taxon>Eukaryota</taxon>
        <taxon>Fungi</taxon>
        <taxon>Dikarya</taxon>
        <taxon>Basidiomycota</taxon>
        <taxon>Agaricomycotina</taxon>
        <taxon>Agaricomycetes</taxon>
        <taxon>Agaricomycetidae</taxon>
        <taxon>Agaricales</taxon>
        <taxon>Tricholomatineae</taxon>
        <taxon>Lyophyllaceae</taxon>
        <taxon>Sphagnurus</taxon>
    </lineage>
</organism>